<feature type="compositionally biased region" description="Basic and acidic residues" evidence="6">
    <location>
        <begin position="110"/>
        <end position="119"/>
    </location>
</feature>
<dbReference type="FunFam" id="3.30.160.60:FF:000072">
    <property type="entry name" value="zinc finger protein 143 isoform X1"/>
    <property type="match status" value="1"/>
</dbReference>
<comment type="caution">
    <text evidence="8">The sequence shown here is derived from an EMBL/GenBank/DDBJ whole genome shotgun (WGS) entry which is preliminary data.</text>
</comment>
<dbReference type="FunFam" id="3.30.160.60:FF:000125">
    <property type="entry name" value="Putative zinc finger protein 143"/>
    <property type="match status" value="1"/>
</dbReference>
<keyword evidence="3 5" id="KW-0863">Zinc-finger</keyword>
<feature type="domain" description="C2H2-type" evidence="7">
    <location>
        <begin position="202"/>
        <end position="231"/>
    </location>
</feature>
<feature type="compositionally biased region" description="Low complexity" evidence="6">
    <location>
        <begin position="408"/>
        <end position="451"/>
    </location>
</feature>
<dbReference type="PROSITE" id="PS00028">
    <property type="entry name" value="ZINC_FINGER_C2H2_1"/>
    <property type="match status" value="4"/>
</dbReference>
<organism evidence="8 9">
    <name type="scientific">Rhodotorula diobovata</name>
    <dbReference type="NCBI Taxonomy" id="5288"/>
    <lineage>
        <taxon>Eukaryota</taxon>
        <taxon>Fungi</taxon>
        <taxon>Dikarya</taxon>
        <taxon>Basidiomycota</taxon>
        <taxon>Pucciniomycotina</taxon>
        <taxon>Microbotryomycetes</taxon>
        <taxon>Sporidiobolales</taxon>
        <taxon>Sporidiobolaceae</taxon>
        <taxon>Rhodotorula</taxon>
    </lineage>
</organism>
<keyword evidence="1" id="KW-0479">Metal-binding</keyword>
<evidence type="ECO:0000256" key="4">
    <source>
        <dbReference type="ARBA" id="ARBA00022833"/>
    </source>
</evidence>
<keyword evidence="2" id="KW-0677">Repeat</keyword>
<dbReference type="SMART" id="SM00355">
    <property type="entry name" value="ZnF_C2H2"/>
    <property type="match status" value="4"/>
</dbReference>
<keyword evidence="4" id="KW-0862">Zinc</keyword>
<feature type="region of interest" description="Disordered" evidence="6">
    <location>
        <begin position="311"/>
        <end position="336"/>
    </location>
</feature>
<feature type="compositionally biased region" description="Low complexity" evidence="6">
    <location>
        <begin position="29"/>
        <end position="45"/>
    </location>
</feature>
<dbReference type="Proteomes" id="UP000311382">
    <property type="component" value="Unassembled WGS sequence"/>
</dbReference>
<evidence type="ECO:0000256" key="6">
    <source>
        <dbReference type="SAM" id="MobiDB-lite"/>
    </source>
</evidence>
<feature type="region of interest" description="Disordered" evidence="6">
    <location>
        <begin position="349"/>
        <end position="394"/>
    </location>
</feature>
<evidence type="ECO:0000256" key="3">
    <source>
        <dbReference type="ARBA" id="ARBA00022771"/>
    </source>
</evidence>
<feature type="compositionally biased region" description="Acidic residues" evidence="6">
    <location>
        <begin position="655"/>
        <end position="684"/>
    </location>
</feature>
<evidence type="ECO:0000313" key="8">
    <source>
        <dbReference type="EMBL" id="TNY21767.1"/>
    </source>
</evidence>
<proteinExistence type="predicted"/>
<feature type="region of interest" description="Disordered" evidence="6">
    <location>
        <begin position="1"/>
        <end position="197"/>
    </location>
</feature>
<evidence type="ECO:0000256" key="5">
    <source>
        <dbReference type="PROSITE-ProRule" id="PRU00042"/>
    </source>
</evidence>
<feature type="compositionally biased region" description="Acidic residues" evidence="6">
    <location>
        <begin position="156"/>
        <end position="179"/>
    </location>
</feature>
<keyword evidence="9" id="KW-1185">Reference proteome</keyword>
<dbReference type="GO" id="GO:0000978">
    <property type="term" value="F:RNA polymerase II cis-regulatory region sequence-specific DNA binding"/>
    <property type="evidence" value="ECO:0007669"/>
    <property type="project" value="UniProtKB-ARBA"/>
</dbReference>
<feature type="domain" description="C2H2-type" evidence="7">
    <location>
        <begin position="290"/>
        <end position="313"/>
    </location>
</feature>
<dbReference type="GO" id="GO:0008270">
    <property type="term" value="F:zinc ion binding"/>
    <property type="evidence" value="ECO:0007669"/>
    <property type="project" value="UniProtKB-KW"/>
</dbReference>
<evidence type="ECO:0000313" key="9">
    <source>
        <dbReference type="Proteomes" id="UP000311382"/>
    </source>
</evidence>
<reference evidence="8 9" key="1">
    <citation type="submission" date="2019-03" db="EMBL/GenBank/DDBJ databases">
        <title>Rhodosporidium diobovatum UCD-FST 08-225 genome sequencing, assembly, and annotation.</title>
        <authorList>
            <person name="Fakankun I.U."/>
            <person name="Fristensky B."/>
            <person name="Levin D.B."/>
        </authorList>
    </citation>
    <scope>NUCLEOTIDE SEQUENCE [LARGE SCALE GENOMIC DNA]</scope>
    <source>
        <strain evidence="8 9">UCD-FST 08-225</strain>
    </source>
</reference>
<name>A0A5C5FY15_9BASI</name>
<dbReference type="STRING" id="5288.A0A5C5FY15"/>
<feature type="domain" description="C2H2-type" evidence="7">
    <location>
        <begin position="232"/>
        <end position="261"/>
    </location>
</feature>
<dbReference type="OrthoDB" id="654211at2759"/>
<dbReference type="InterPro" id="IPR036236">
    <property type="entry name" value="Znf_C2H2_sf"/>
</dbReference>
<feature type="compositionally biased region" description="Pro residues" evidence="6">
    <location>
        <begin position="507"/>
        <end position="518"/>
    </location>
</feature>
<feature type="region of interest" description="Disordered" evidence="6">
    <location>
        <begin position="497"/>
        <end position="519"/>
    </location>
</feature>
<dbReference type="SUPFAM" id="SSF57667">
    <property type="entry name" value="beta-beta-alpha zinc fingers"/>
    <property type="match status" value="2"/>
</dbReference>
<dbReference type="InterPro" id="IPR013087">
    <property type="entry name" value="Znf_C2H2_type"/>
</dbReference>
<gene>
    <name evidence="8" type="ORF">DMC30DRAFT_182720</name>
</gene>
<dbReference type="EMBL" id="SOZI01000037">
    <property type="protein sequence ID" value="TNY21767.1"/>
    <property type="molecule type" value="Genomic_DNA"/>
</dbReference>
<dbReference type="GO" id="GO:0000981">
    <property type="term" value="F:DNA-binding transcription factor activity, RNA polymerase II-specific"/>
    <property type="evidence" value="ECO:0007669"/>
    <property type="project" value="TreeGrafter"/>
</dbReference>
<feature type="compositionally biased region" description="Low complexity" evidence="6">
    <location>
        <begin position="601"/>
        <end position="619"/>
    </location>
</feature>
<protein>
    <recommendedName>
        <fullName evidence="7">C2H2-type domain-containing protein</fullName>
    </recommendedName>
</protein>
<dbReference type="FunFam" id="3.30.160.60:FF:000180">
    <property type="entry name" value="Zinc finger protein 689"/>
    <property type="match status" value="1"/>
</dbReference>
<sequence length="846" mass="88255">MPATRRAKRDSQPGQTTAARPESLEQPEGEAAAAAPDAAQQQAKAEAVDDDGLMDIDAEGEDEEILLDDDDEGMEQDDDDDGDFDPHRSEATTNGAWARKQAAKARKAEKHAQQGEHGDAPPAKKPRAGRASGAAKGQKAKQGGVAAKGGRIALPETDDGIYKDEDDDGERDAAGESDDSAPGTAAQMKPGKNANTSKTKPFGCTYGDCDKAFTRRSDLVRHARIHTDERPFPCMHENCGKSFIQRSALTVHERTHTGERPHQCEDCGRPFADSSSLARHRRVHTGSRPYVCEHCQRDFCRKTTLIKHIARNHGPGGRLKDGSESPQSEGSVTPPPVTLTAGAHFIAPKPAGGKAGGAKAGARKPVTVKIKKQVEPKSQQRPKGKAAAKPRAPALAAKLATKPMTYSLPPASLSMPPGSLSMPPGSLSMPSGSSKPQDARTAASTSAAGAAQQTPVHQYSPPPTSSTRSTQQGEHWSARRKSESGYVDVLASHQLSTDRGAHDSPAPINPPASHPQPQPRAALYAIDQHGLAYEVDEFGNAVGDNGGDRGPEPVTPFHARRHSHQGGSFAAPTAAGRARTMSEVGPQRTSTRPSHRHEPYGSRAGHARSASAMSAPPTTGWGGGGSRSGTARGSPEVAHSPGGTAFAYGMTGAASEEDLEEPREDDDEGEDGADFEFVDADDEAPYVAVAGPLADSAPGSVGPHSARGSPVLERRGVSSSSGGQGSGNNASTTSAFRSIAHSPPLEGAASSSMARRHSATMSYSFAAPASKPMHQRSLSYSGPTYPVAAGGDQEEEEREMAPPSLVGSSRASPVAVLRTHSEALLGIDGAKGEAAGVAEEIEVEAP</sequence>
<feature type="region of interest" description="Disordered" evidence="6">
    <location>
        <begin position="559"/>
        <end position="813"/>
    </location>
</feature>
<feature type="region of interest" description="Disordered" evidence="6">
    <location>
        <begin position="408"/>
        <end position="485"/>
    </location>
</feature>
<dbReference type="AlphaFoldDB" id="A0A5C5FY15"/>
<evidence type="ECO:0000256" key="1">
    <source>
        <dbReference type="ARBA" id="ARBA00022723"/>
    </source>
</evidence>
<dbReference type="PANTHER" id="PTHR23235:SF120">
    <property type="entry name" value="KRUPPEL-LIKE FACTOR 15"/>
    <property type="match status" value="1"/>
</dbReference>
<dbReference type="PANTHER" id="PTHR23235">
    <property type="entry name" value="KRUEPPEL-LIKE TRANSCRIPTION FACTOR"/>
    <property type="match status" value="1"/>
</dbReference>
<dbReference type="Gene3D" id="3.30.160.60">
    <property type="entry name" value="Classic Zinc Finger"/>
    <property type="match status" value="4"/>
</dbReference>
<evidence type="ECO:0000256" key="2">
    <source>
        <dbReference type="ARBA" id="ARBA00022737"/>
    </source>
</evidence>
<feature type="compositionally biased region" description="Low complexity" evidence="6">
    <location>
        <begin position="129"/>
        <end position="151"/>
    </location>
</feature>
<feature type="compositionally biased region" description="Acidic residues" evidence="6">
    <location>
        <begin position="48"/>
        <end position="83"/>
    </location>
</feature>
<dbReference type="PROSITE" id="PS50157">
    <property type="entry name" value="ZINC_FINGER_C2H2_2"/>
    <property type="match status" value="4"/>
</dbReference>
<feature type="domain" description="C2H2-type" evidence="7">
    <location>
        <begin position="262"/>
        <end position="289"/>
    </location>
</feature>
<dbReference type="Pfam" id="PF00096">
    <property type="entry name" value="zf-C2H2"/>
    <property type="match status" value="4"/>
</dbReference>
<accession>A0A5C5FY15</accession>
<evidence type="ECO:0000259" key="7">
    <source>
        <dbReference type="PROSITE" id="PS50157"/>
    </source>
</evidence>